<protein>
    <submittedName>
        <fullName evidence="2">Uncharacterized protein</fullName>
    </submittedName>
</protein>
<evidence type="ECO:0000313" key="3">
    <source>
        <dbReference type="Proteomes" id="UP000054217"/>
    </source>
</evidence>
<reference evidence="3" key="2">
    <citation type="submission" date="2015-01" db="EMBL/GenBank/DDBJ databases">
        <title>Evolutionary Origins and Diversification of the Mycorrhizal Mutualists.</title>
        <authorList>
            <consortium name="DOE Joint Genome Institute"/>
            <consortium name="Mycorrhizal Genomics Consortium"/>
            <person name="Kohler A."/>
            <person name="Kuo A."/>
            <person name="Nagy L.G."/>
            <person name="Floudas D."/>
            <person name="Copeland A."/>
            <person name="Barry K.W."/>
            <person name="Cichocki N."/>
            <person name="Veneault-Fourrey C."/>
            <person name="LaButti K."/>
            <person name="Lindquist E.A."/>
            <person name="Lipzen A."/>
            <person name="Lundell T."/>
            <person name="Morin E."/>
            <person name="Murat C."/>
            <person name="Riley R."/>
            <person name="Ohm R."/>
            <person name="Sun H."/>
            <person name="Tunlid A."/>
            <person name="Henrissat B."/>
            <person name="Grigoriev I.V."/>
            <person name="Hibbett D.S."/>
            <person name="Martin F."/>
        </authorList>
    </citation>
    <scope>NUCLEOTIDE SEQUENCE [LARGE SCALE GENOMIC DNA]</scope>
    <source>
        <strain evidence="3">Marx 270</strain>
    </source>
</reference>
<name>A0A0C3J7S3_PISTI</name>
<evidence type="ECO:0000313" key="2">
    <source>
        <dbReference type="EMBL" id="KIN93731.1"/>
    </source>
</evidence>
<dbReference type="Proteomes" id="UP000054217">
    <property type="component" value="Unassembled WGS sequence"/>
</dbReference>
<feature type="region of interest" description="Disordered" evidence="1">
    <location>
        <begin position="1"/>
        <end position="26"/>
    </location>
</feature>
<organism evidence="2 3">
    <name type="scientific">Pisolithus tinctorius Marx 270</name>
    <dbReference type="NCBI Taxonomy" id="870435"/>
    <lineage>
        <taxon>Eukaryota</taxon>
        <taxon>Fungi</taxon>
        <taxon>Dikarya</taxon>
        <taxon>Basidiomycota</taxon>
        <taxon>Agaricomycotina</taxon>
        <taxon>Agaricomycetes</taxon>
        <taxon>Agaricomycetidae</taxon>
        <taxon>Boletales</taxon>
        <taxon>Sclerodermatineae</taxon>
        <taxon>Pisolithaceae</taxon>
        <taxon>Pisolithus</taxon>
    </lineage>
</organism>
<dbReference type="InParanoid" id="A0A0C3J7S3"/>
<proteinExistence type="predicted"/>
<dbReference type="EMBL" id="KN832139">
    <property type="protein sequence ID" value="KIN93731.1"/>
    <property type="molecule type" value="Genomic_DNA"/>
</dbReference>
<keyword evidence="3" id="KW-1185">Reference proteome</keyword>
<dbReference type="HOGENOM" id="CLU_2387061_0_0_1"/>
<dbReference type="AlphaFoldDB" id="A0A0C3J7S3"/>
<reference evidence="2 3" key="1">
    <citation type="submission" date="2014-04" db="EMBL/GenBank/DDBJ databases">
        <authorList>
            <consortium name="DOE Joint Genome Institute"/>
            <person name="Kuo A."/>
            <person name="Kohler A."/>
            <person name="Costa M.D."/>
            <person name="Nagy L.G."/>
            <person name="Floudas D."/>
            <person name="Copeland A."/>
            <person name="Barry K.W."/>
            <person name="Cichocki N."/>
            <person name="Veneault-Fourrey C."/>
            <person name="LaButti K."/>
            <person name="Lindquist E.A."/>
            <person name="Lipzen A."/>
            <person name="Lundell T."/>
            <person name="Morin E."/>
            <person name="Murat C."/>
            <person name="Sun H."/>
            <person name="Tunlid A."/>
            <person name="Henrissat B."/>
            <person name="Grigoriev I.V."/>
            <person name="Hibbett D.S."/>
            <person name="Martin F."/>
            <person name="Nordberg H.P."/>
            <person name="Cantor M.N."/>
            <person name="Hua S.X."/>
        </authorList>
    </citation>
    <scope>NUCLEOTIDE SEQUENCE [LARGE SCALE GENOMIC DNA]</scope>
    <source>
        <strain evidence="2 3">Marx 270</strain>
    </source>
</reference>
<accession>A0A0C3J7S3</accession>
<gene>
    <name evidence="2" type="ORF">M404DRAFT_35785</name>
</gene>
<evidence type="ECO:0000256" key="1">
    <source>
        <dbReference type="SAM" id="MobiDB-lite"/>
    </source>
</evidence>
<sequence length="94" mass="9874">MSANPTSREVDPSSCDIGQPHLHSPAYPTLGTTGRCWLVPVSGRNVYQDDTILEGYDEDMDAVGDDDDGVGAESTITQRAAKEPAVGKVPAKAA</sequence>